<dbReference type="Gene3D" id="3.30.70.330">
    <property type="match status" value="1"/>
</dbReference>
<dbReference type="Pfam" id="PF22976">
    <property type="entry name" value="RRM_10"/>
    <property type="match status" value="1"/>
</dbReference>
<sequence length="113" mass="12052">MYSRFMKAVPGREPLVPGPRAFSAPANGGSQGGSGCVLMAYGLDPQQANPEQRSSSGLLEFEDLADAVNALIYCNHAPIKNPDSKFPYMMKLCFSSSRSITANGGSGFKEETQ</sequence>
<feature type="domain" description="Heterogeneous nuclear ribonucleoprotein L RRM" evidence="1">
    <location>
        <begin position="50"/>
        <end position="98"/>
    </location>
</feature>
<proteinExistence type="predicted"/>
<evidence type="ECO:0000313" key="2">
    <source>
        <dbReference type="EMBL" id="CAH1397467.1"/>
    </source>
</evidence>
<organism evidence="2 3">
    <name type="scientific">Nezara viridula</name>
    <name type="common">Southern green stink bug</name>
    <name type="synonym">Cimex viridulus</name>
    <dbReference type="NCBI Taxonomy" id="85310"/>
    <lineage>
        <taxon>Eukaryota</taxon>
        <taxon>Metazoa</taxon>
        <taxon>Ecdysozoa</taxon>
        <taxon>Arthropoda</taxon>
        <taxon>Hexapoda</taxon>
        <taxon>Insecta</taxon>
        <taxon>Pterygota</taxon>
        <taxon>Neoptera</taxon>
        <taxon>Paraneoptera</taxon>
        <taxon>Hemiptera</taxon>
        <taxon>Heteroptera</taxon>
        <taxon>Panheteroptera</taxon>
        <taxon>Pentatomomorpha</taxon>
        <taxon>Pentatomoidea</taxon>
        <taxon>Pentatomidae</taxon>
        <taxon>Pentatominae</taxon>
        <taxon>Nezara</taxon>
    </lineage>
</organism>
<accession>A0A9P0MP20</accession>
<dbReference type="EMBL" id="OV725079">
    <property type="protein sequence ID" value="CAH1397467.1"/>
    <property type="molecule type" value="Genomic_DNA"/>
</dbReference>
<reference evidence="2" key="1">
    <citation type="submission" date="2022-01" db="EMBL/GenBank/DDBJ databases">
        <authorList>
            <person name="King R."/>
        </authorList>
    </citation>
    <scope>NUCLEOTIDE SEQUENCE</scope>
</reference>
<protein>
    <recommendedName>
        <fullName evidence="1">Heterogeneous nuclear ribonucleoprotein L RRM domain-containing protein</fullName>
    </recommendedName>
</protein>
<dbReference type="InterPro" id="IPR012677">
    <property type="entry name" value="Nucleotide-bd_a/b_plait_sf"/>
</dbReference>
<dbReference type="AlphaFoldDB" id="A0A9P0MP20"/>
<evidence type="ECO:0000259" key="1">
    <source>
        <dbReference type="Pfam" id="PF22976"/>
    </source>
</evidence>
<keyword evidence="3" id="KW-1185">Reference proteome</keyword>
<name>A0A9P0MP20_NEZVI</name>
<dbReference type="Proteomes" id="UP001152798">
    <property type="component" value="Chromosome 3"/>
</dbReference>
<gene>
    <name evidence="2" type="ORF">NEZAVI_LOCUS7288</name>
</gene>
<dbReference type="InterPro" id="IPR055204">
    <property type="entry name" value="HNRNPL_RRM"/>
</dbReference>
<dbReference type="OrthoDB" id="302770at2759"/>
<evidence type="ECO:0000313" key="3">
    <source>
        <dbReference type="Proteomes" id="UP001152798"/>
    </source>
</evidence>